<reference evidence="2 3" key="1">
    <citation type="journal article" date="2021" name="Sci. Rep.">
        <title>The distribution of antibiotic resistance genes in chicken gut microbiota commensals.</title>
        <authorList>
            <person name="Juricova H."/>
            <person name="Matiasovicova J."/>
            <person name="Kubasova T."/>
            <person name="Cejkova D."/>
            <person name="Rychlik I."/>
        </authorList>
    </citation>
    <scope>NUCLEOTIDE SEQUENCE [LARGE SCALE GENOMIC DNA]</scope>
    <source>
        <strain evidence="2 3">An421</strain>
    </source>
</reference>
<dbReference type="Pfam" id="PF07676">
    <property type="entry name" value="PD40"/>
    <property type="match status" value="2"/>
</dbReference>
<keyword evidence="3" id="KW-1185">Reference proteome</keyword>
<dbReference type="InterPro" id="IPR015943">
    <property type="entry name" value="WD40/YVTN_repeat-like_dom_sf"/>
</dbReference>
<dbReference type="AlphaFoldDB" id="A0AA41DAB8"/>
<feature type="chain" id="PRO_5041260641" evidence="1">
    <location>
        <begin position="21"/>
        <end position="444"/>
    </location>
</feature>
<sequence>MKRLFLSAALCALLGGTASAQFGNCTPSEKTTYVDAQTGRTITVLTDTLQNDRFLYQTDPMWTSDGKYLIFRSSTRAGDPEQQTTTSDGKTRRWTPTQMFFIEVATGRIIQATEGTDLGGVYLARKSNRMFISRSRDGQWTLSVMDLDRFFADVNRGKVGRPTDYERTIGTFPKEMGRPGGFAVDCNDDFAYITVERDGTPEELERMKQNAFRPEGNQPIKIQPTLCGIRKMNLETGRVEKVIDTEFKVGHIQASRFTPGEIVFCNETGGDAHQRMWFCTADGRVFKPLYRETALDWVTHETFASRDYVYFNILGFQPRLRKQASGILRINLRTDDVELLGQVEMEKDRQAIDGQLVGRGFWHCNASRDDRWVAGDTFGGNVWLIDVRTGERHWLVSDTKMRPDHAHPSFSPDGTKVLFQSGHFTNGKRLNLMMVDVPVDNLDK</sequence>
<accession>A0AA41DAB8</accession>
<evidence type="ECO:0000313" key="2">
    <source>
        <dbReference type="EMBL" id="MBM6857162.1"/>
    </source>
</evidence>
<name>A0AA41DAB8_9BACT</name>
<feature type="signal peptide" evidence="1">
    <location>
        <begin position="1"/>
        <end position="20"/>
    </location>
</feature>
<gene>
    <name evidence="2" type="ORF">H6D15_06030</name>
</gene>
<dbReference type="RefSeq" id="WP_204971432.1">
    <property type="nucleotide sequence ID" value="NZ_JAAZTS010000005.1"/>
</dbReference>
<dbReference type="Proteomes" id="UP000698924">
    <property type="component" value="Unassembled WGS sequence"/>
</dbReference>
<proteinExistence type="predicted"/>
<evidence type="ECO:0000256" key="1">
    <source>
        <dbReference type="SAM" id="SignalP"/>
    </source>
</evidence>
<dbReference type="EMBL" id="JACJMO010000005">
    <property type="protein sequence ID" value="MBM6857162.1"/>
    <property type="molecule type" value="Genomic_DNA"/>
</dbReference>
<organism evidence="2 3">
    <name type="scientific">Caecibacteroides pullorum</name>
    <dbReference type="NCBI Taxonomy" id="2725562"/>
    <lineage>
        <taxon>Bacteria</taxon>
        <taxon>Pseudomonadati</taxon>
        <taxon>Bacteroidota</taxon>
        <taxon>Bacteroidia</taxon>
        <taxon>Bacteroidales</taxon>
        <taxon>Bacteroidaceae</taxon>
        <taxon>Caecibacteroides</taxon>
    </lineage>
</organism>
<keyword evidence="1" id="KW-0732">Signal</keyword>
<protein>
    <submittedName>
        <fullName evidence="2">PD40 domain-containing protein</fullName>
    </submittedName>
</protein>
<dbReference type="SUPFAM" id="SSF69322">
    <property type="entry name" value="Tricorn protease domain 2"/>
    <property type="match status" value="1"/>
</dbReference>
<dbReference type="Gene3D" id="2.130.10.10">
    <property type="entry name" value="YVTN repeat-like/Quinoprotein amine dehydrogenase"/>
    <property type="match status" value="1"/>
</dbReference>
<evidence type="ECO:0000313" key="3">
    <source>
        <dbReference type="Proteomes" id="UP000698924"/>
    </source>
</evidence>
<dbReference type="InterPro" id="IPR011659">
    <property type="entry name" value="WD40"/>
</dbReference>
<comment type="caution">
    <text evidence="2">The sequence shown here is derived from an EMBL/GenBank/DDBJ whole genome shotgun (WGS) entry which is preliminary data.</text>
</comment>